<dbReference type="RefSeq" id="WP_136064938.1">
    <property type="nucleotide sequence ID" value="NZ_CAAHFH010000003.1"/>
</dbReference>
<dbReference type="AlphaFoldDB" id="A0A6C2USN5"/>
<dbReference type="Gene3D" id="2.60.40.10">
    <property type="entry name" value="Immunoglobulins"/>
    <property type="match status" value="2"/>
</dbReference>
<organism evidence="2 3">
    <name type="scientific">Pontiella sulfatireligans</name>
    <dbReference type="NCBI Taxonomy" id="2750658"/>
    <lineage>
        <taxon>Bacteria</taxon>
        <taxon>Pseudomonadati</taxon>
        <taxon>Kiritimatiellota</taxon>
        <taxon>Kiritimatiellia</taxon>
        <taxon>Kiritimatiellales</taxon>
        <taxon>Pontiellaceae</taxon>
        <taxon>Pontiella</taxon>
    </lineage>
</organism>
<feature type="compositionally biased region" description="Basic and acidic residues" evidence="1">
    <location>
        <begin position="308"/>
        <end position="321"/>
    </location>
</feature>
<feature type="region of interest" description="Disordered" evidence="1">
    <location>
        <begin position="302"/>
        <end position="321"/>
    </location>
</feature>
<dbReference type="InterPro" id="IPR013783">
    <property type="entry name" value="Ig-like_fold"/>
</dbReference>
<accession>A0A6C2USN5</accession>
<gene>
    <name evidence="2" type="ORF">SCARR_05062</name>
</gene>
<dbReference type="EMBL" id="CAAHFH010000003">
    <property type="protein sequence ID" value="VGO22963.1"/>
    <property type="molecule type" value="Genomic_DNA"/>
</dbReference>
<reference evidence="2 3" key="1">
    <citation type="submission" date="2019-04" db="EMBL/GenBank/DDBJ databases">
        <authorList>
            <person name="Van Vliet M D."/>
        </authorList>
    </citation>
    <scope>NUCLEOTIDE SEQUENCE [LARGE SCALE GENOMIC DNA]</scope>
    <source>
        <strain evidence="2 3">F21</strain>
    </source>
</reference>
<evidence type="ECO:0000313" key="2">
    <source>
        <dbReference type="EMBL" id="VGO22963.1"/>
    </source>
</evidence>
<dbReference type="Proteomes" id="UP000346198">
    <property type="component" value="Unassembled WGS sequence"/>
</dbReference>
<protein>
    <submittedName>
        <fullName evidence="2">Uncharacterized protein</fullName>
    </submittedName>
</protein>
<name>A0A6C2USN5_9BACT</name>
<keyword evidence="3" id="KW-1185">Reference proteome</keyword>
<evidence type="ECO:0000256" key="1">
    <source>
        <dbReference type="SAM" id="MobiDB-lite"/>
    </source>
</evidence>
<sequence>MGKKVALARASTQFEYELTKFINLKGDKRMKAIKMFTTMVLLSLLIVVSGAYAEGEKVLTIYFAGTTMHENSSFDDYGEGYSELLSKLYSDDNSTPVEISSGLVGAGLDWWFKAEIPPESGPKYKAFIDGIGIHYDGDKIESCPNTIWVVNWFKDVGCEALPFQTSRGCRNYDIPKSEAGKAFWEFEQNAGSGDLIVNLIGFSRGGISAMQLAGVLKRYPRPVKINILAIDPVPGVNTGNGVDGLVSKGFDLDFSVSNEVNQYVGLYAEDERTVRFEPMLPQISTEIQRHMLYSLRGSHETLVGNPDADGHPGKGTDEPDDRLRNVYNACRMMAERLLTSPEWGSVSLKSAFGELNPKQAFANYIQEMNNYPASGYYRIQLQTFDDLRYSMYDGFGGEHDHYHERGFEILYDGSLVGFEGHHLYERLMFRWPYHFDEDGYKDIAVFYLNQTTDEFVSYDSANDPGGLRVREGKSKWKIEPADQPVIKSLYGGHYWEKAGAAWDRMELLRGCPVPDVADLSPTNGRCSFALTVPTATDNTAGEIYQLEGIPVVKSGDPILAYGDPVTVIITNPGTYTVTWAYYDIDGNTSTQDQEVIVLNIPPVSDAGTNQAVYAWIDGYAPVLLDGTGSYDDDGNALEYFWYNVADELIATGAVANVQLPVGENAIKLVVNDGYDDSEPDSCAVTVVAALEARASLRPHYLSRRRSRRTLTGRLELTGLGMVQSDLNEPMVLMPGGAVAKRMKLRTSRWFSRSVRLESRFDCTALMGAIEGRGNVECIIAVKLRSGQWVYGTETVSVR</sequence>
<proteinExistence type="predicted"/>
<evidence type="ECO:0000313" key="3">
    <source>
        <dbReference type="Proteomes" id="UP000346198"/>
    </source>
</evidence>